<dbReference type="PROSITE" id="PS51257">
    <property type="entry name" value="PROKAR_LIPOPROTEIN"/>
    <property type="match status" value="1"/>
</dbReference>
<evidence type="ECO:0000256" key="5">
    <source>
        <dbReference type="ARBA" id="ARBA00023136"/>
    </source>
</evidence>
<evidence type="ECO:0000256" key="2">
    <source>
        <dbReference type="ARBA" id="ARBA00022475"/>
    </source>
</evidence>
<protein>
    <submittedName>
        <fullName evidence="9">ABC transporter permease</fullName>
    </submittedName>
</protein>
<feature type="domain" description="MacB-like periplasmic core" evidence="8">
    <location>
        <begin position="436"/>
        <end position="625"/>
    </location>
</feature>
<feature type="transmembrane region" description="Helical" evidence="6">
    <location>
        <begin position="430"/>
        <end position="451"/>
    </location>
</feature>
<feature type="transmembrane region" description="Helical" evidence="6">
    <location>
        <begin position="767"/>
        <end position="789"/>
    </location>
</feature>
<feature type="transmembrane region" description="Helical" evidence="6">
    <location>
        <begin position="342"/>
        <end position="363"/>
    </location>
</feature>
<feature type="domain" description="MacB-like periplasmic core" evidence="8">
    <location>
        <begin position="20"/>
        <end position="244"/>
    </location>
</feature>
<comment type="subcellular location">
    <subcellularLocation>
        <location evidence="1">Cell membrane</location>
        <topology evidence="1">Multi-pass membrane protein</topology>
    </subcellularLocation>
</comment>
<reference evidence="9" key="1">
    <citation type="journal article" date="2023" name="Comput. Struct. Biotechnol. J.">
        <title>Discovery of a novel marine Bacteroidetes with a rich repertoire of carbohydrate-active enzymes.</title>
        <authorList>
            <person name="Chen B."/>
            <person name="Liu G."/>
            <person name="Chen Q."/>
            <person name="Wang H."/>
            <person name="Liu L."/>
            <person name="Tang K."/>
        </authorList>
    </citation>
    <scope>NUCLEOTIDE SEQUENCE</scope>
    <source>
        <strain evidence="9">TK19036</strain>
    </source>
</reference>
<dbReference type="EMBL" id="CP120682">
    <property type="protein sequence ID" value="WKN34418.1"/>
    <property type="molecule type" value="Genomic_DNA"/>
</dbReference>
<feature type="transmembrane region" description="Helical" evidence="6">
    <location>
        <begin position="21"/>
        <end position="43"/>
    </location>
</feature>
<gene>
    <name evidence="9" type="ORF">K4G66_18745</name>
</gene>
<evidence type="ECO:0000256" key="4">
    <source>
        <dbReference type="ARBA" id="ARBA00022989"/>
    </source>
</evidence>
<dbReference type="InterPro" id="IPR003838">
    <property type="entry name" value="ABC3_permease_C"/>
</dbReference>
<dbReference type="Pfam" id="PF12704">
    <property type="entry name" value="MacB_PCD"/>
    <property type="match status" value="2"/>
</dbReference>
<proteinExistence type="predicted"/>
<feature type="transmembrane region" description="Helical" evidence="6">
    <location>
        <begin position="719"/>
        <end position="747"/>
    </location>
</feature>
<dbReference type="Pfam" id="PF02687">
    <property type="entry name" value="FtsX"/>
    <property type="match status" value="2"/>
</dbReference>
<dbReference type="AlphaFoldDB" id="A0AA49JBA9"/>
<accession>A0AA49JBA9</accession>
<dbReference type="GO" id="GO:0005886">
    <property type="term" value="C:plasma membrane"/>
    <property type="evidence" value="ECO:0007669"/>
    <property type="project" value="UniProtKB-SubCell"/>
</dbReference>
<organism evidence="9">
    <name type="scientific">Roseihalotalea indica</name>
    <dbReference type="NCBI Taxonomy" id="2867963"/>
    <lineage>
        <taxon>Bacteria</taxon>
        <taxon>Pseudomonadati</taxon>
        <taxon>Bacteroidota</taxon>
        <taxon>Cytophagia</taxon>
        <taxon>Cytophagales</taxon>
        <taxon>Catalimonadaceae</taxon>
        <taxon>Roseihalotalea</taxon>
    </lineage>
</organism>
<sequence length="806" mass="89241">MLRSYLTITFRNLLKHKAFSLINIGGLSIGLSGCLLVLQYVGFESSYDQLVPQKEQIYRLITHDDARDNAFALTSLVIAPILENELPEVAMATRLFPQGGTVSVDGEHETKAFKEEQTLYADAHFLKIFGYPAKHGIASSALEAPGSVALTVSAAERFFGRSDESVIGKQLTRYDMFGQQQYQVTALLENLPPNAHIQAEIFFSFHMLESEALKGWGLEGWNAFPTYVMLHNQAAIEEAEGKLPALAKKYGQEDDHIHYSFQPLAEIYLDAQQWGNALGPTGSPQQIYSFTILAYVILLIGWINYINLTTARSAERIKEVGLRKIMGGSRRILIKQFLTETFVLHLISLVIAITIFQGALPFLSNLLDKDIRQGIVFLQSAYGPLLLLVLFTGTMLSGLYPAILLSSFAPGLVLKGKFTTSNPGIMLRKGLVVMQFVASIFLLGSTLINYLQLEFMQQANLGLTTDQILVLDGPTIGESLTSERMLSIKNELAKLPFVSALSSSGSIPGKGYNYYTSAQQPNQDWQQANSYAIVEIDAFFLPNYEITLLAGRNFSQALHTEKDNIVINKTAMQRLGFASAEQTIGQQIRVGNAERLQEIIGVVDDYHHASLKEAFSPIIFNYQTQGGALSLKLSSTSSLSLSEIMDQIKTRFLTLAPGNPFTYFFLDEHYASLYQQEIQEGTLLTIFSCIAIIIACMGLYGLTSLTVQQRTKEIGIRKVLGATVLGMIHLLTQDFIGLILLAATIAVPLVYFTMHQWLENYAFTMDYSIYLFTPVVLMIAGLGLATVGWQAYKAAQANPANSLRNE</sequence>
<dbReference type="PANTHER" id="PTHR30572:SF18">
    <property type="entry name" value="ABC-TYPE MACROLIDE FAMILY EXPORT SYSTEM PERMEASE COMPONENT 2"/>
    <property type="match status" value="1"/>
</dbReference>
<keyword evidence="5 6" id="KW-0472">Membrane</keyword>
<evidence type="ECO:0000313" key="9">
    <source>
        <dbReference type="EMBL" id="WKN34418.1"/>
    </source>
</evidence>
<evidence type="ECO:0000259" key="8">
    <source>
        <dbReference type="Pfam" id="PF12704"/>
    </source>
</evidence>
<feature type="transmembrane region" description="Helical" evidence="6">
    <location>
        <begin position="383"/>
        <end position="409"/>
    </location>
</feature>
<evidence type="ECO:0000256" key="1">
    <source>
        <dbReference type="ARBA" id="ARBA00004651"/>
    </source>
</evidence>
<feature type="domain" description="ABC3 transporter permease C-terminal" evidence="7">
    <location>
        <begin position="292"/>
        <end position="407"/>
    </location>
</feature>
<keyword evidence="3 6" id="KW-0812">Transmembrane</keyword>
<evidence type="ECO:0000256" key="3">
    <source>
        <dbReference type="ARBA" id="ARBA00022692"/>
    </source>
</evidence>
<keyword evidence="2" id="KW-1003">Cell membrane</keyword>
<evidence type="ECO:0000259" key="7">
    <source>
        <dbReference type="Pfam" id="PF02687"/>
    </source>
</evidence>
<reference evidence="9" key="2">
    <citation type="journal article" date="2024" name="Antonie Van Leeuwenhoek">
        <title>Roseihalotalea indica gen. nov., sp. nov., a halophilic Bacteroidetes from mesopelagic Southwest Indian Ocean with higher carbohydrate metabolic potential.</title>
        <authorList>
            <person name="Chen B."/>
            <person name="Zhang M."/>
            <person name="Lin D."/>
            <person name="Ye J."/>
            <person name="Tang K."/>
        </authorList>
    </citation>
    <scope>NUCLEOTIDE SEQUENCE</scope>
    <source>
        <strain evidence="9">TK19036</strain>
    </source>
</reference>
<dbReference type="InterPro" id="IPR025857">
    <property type="entry name" value="MacB_PCD"/>
</dbReference>
<evidence type="ECO:0000256" key="6">
    <source>
        <dbReference type="SAM" id="Phobius"/>
    </source>
</evidence>
<dbReference type="GO" id="GO:0022857">
    <property type="term" value="F:transmembrane transporter activity"/>
    <property type="evidence" value="ECO:0007669"/>
    <property type="project" value="TreeGrafter"/>
</dbReference>
<feature type="transmembrane region" description="Helical" evidence="6">
    <location>
        <begin position="683"/>
        <end position="707"/>
    </location>
</feature>
<keyword evidence="4 6" id="KW-1133">Transmembrane helix</keyword>
<feature type="domain" description="ABC3 transporter permease C-terminal" evidence="7">
    <location>
        <begin position="686"/>
        <end position="799"/>
    </location>
</feature>
<dbReference type="PANTHER" id="PTHR30572">
    <property type="entry name" value="MEMBRANE COMPONENT OF TRANSPORTER-RELATED"/>
    <property type="match status" value="1"/>
</dbReference>
<name>A0AA49JBA9_9BACT</name>
<feature type="transmembrane region" description="Helical" evidence="6">
    <location>
        <begin position="287"/>
        <end position="308"/>
    </location>
</feature>
<dbReference type="InterPro" id="IPR050250">
    <property type="entry name" value="Macrolide_Exporter_MacB"/>
</dbReference>